<feature type="region of interest" description="Disordered" evidence="6">
    <location>
        <begin position="103"/>
        <end position="124"/>
    </location>
</feature>
<dbReference type="GO" id="GO:0030036">
    <property type="term" value="P:actin cytoskeleton organization"/>
    <property type="evidence" value="ECO:0007669"/>
    <property type="project" value="TreeGrafter"/>
</dbReference>
<dbReference type="Proteomes" id="UP000677054">
    <property type="component" value="Unassembled WGS sequence"/>
</dbReference>
<evidence type="ECO:0000256" key="1">
    <source>
        <dbReference type="ARBA" id="ARBA00022527"/>
    </source>
</evidence>
<dbReference type="GO" id="GO:0004674">
    <property type="term" value="F:protein serine/threonine kinase activity"/>
    <property type="evidence" value="ECO:0007669"/>
    <property type="project" value="UniProtKB-KW"/>
</dbReference>
<evidence type="ECO:0000256" key="5">
    <source>
        <dbReference type="ARBA" id="ARBA00022840"/>
    </source>
</evidence>
<evidence type="ECO:0000313" key="7">
    <source>
        <dbReference type="EMBL" id="CAD7251483.1"/>
    </source>
</evidence>
<sequence>MAPECLRGEWYNEKADVFSFGIILCEMAARIEADPDVLPRTENFGLDYVALSDMMDPKSRPSFSQLESTLRELLCGDENGTIPSSPVDSPQLALPLPIPITLQSAEENEKLTPGDTSSERSRDAVTPIRLPLGKASPRHISQVMCRLDPHYRPRSSTNPFSTLSFGTGKILATSSNLDLSSLSPSSSSADAPYPLSLLFHSLPNSPTFVRKEEEGAGKERPPEEVEGEACRCRRRGSGESGFFSVEESERVSSSTDLSPDLGLVASASLDSSSEFCDATDTRAQLFERSSSACTDSSEDASCFGEDERTSRQRDVGRIVEYFEHVRGVHEKEKRPKRITVSANVQNLLREARLHRRLPAAATSVVDNLGSTTSPVVTRVIDASSATSKGPSICKGTVKAKLELFNAKQSSRTHDIPLRDIEMSPAAARCFSEKAKDTLKRKILEGEDMGGNSKRIPGPSRQVGKRQQQRYAVAFVAAFMQADGMHQSHNSVYEINEQVSHDDKENSEFLDVTQELVGVDGCGHGSHSVETSDLDGGLLSDWESGQSSSEGRISVGIESEQLHILPLRARLHEWANTYNITLPQLQGLQKIIQNFLKTPELFIVWLADSDMVSVALTINIDGIPLFKSSQQQFWPILCLIRNAKDKIPFPVVIGTYVCVEMWAVVVFDEEEATATVPITWVSEGKCCWPGTKNRTRLIQQSDACSFMAPVSLQSASNLSNNIEFFTVILIDAGDYEEARKLAWKAEKSSDLEQPSDLELNDGETRKSTRIKKTTLPPPPPHPFDATSKHLQQGYSGLHHSFSQSHISSEQHQSSSHFTSPVLHQQDSLLFKSPASYDDGERCKKDGWPLSIPSVTGLSQEDSVLQMNKNFKSEDIFKALSDEFRYAPGHPGGGGWLKEKKEENPDAILLCPHRPIHPF</sequence>
<keyword evidence="1" id="KW-0723">Serine/threonine-protein kinase</keyword>
<dbReference type="InterPro" id="IPR011009">
    <property type="entry name" value="Kinase-like_dom_sf"/>
</dbReference>
<dbReference type="GO" id="GO:0005524">
    <property type="term" value="F:ATP binding"/>
    <property type="evidence" value="ECO:0007669"/>
    <property type="project" value="UniProtKB-KW"/>
</dbReference>
<dbReference type="SUPFAM" id="SSF56112">
    <property type="entry name" value="Protein kinase-like (PK-like)"/>
    <property type="match status" value="1"/>
</dbReference>
<feature type="compositionally biased region" description="Basic and acidic residues" evidence="6">
    <location>
        <begin position="209"/>
        <end position="231"/>
    </location>
</feature>
<feature type="region of interest" description="Disordered" evidence="6">
    <location>
        <begin position="751"/>
        <end position="787"/>
    </location>
</feature>
<dbReference type="GO" id="GO:0005737">
    <property type="term" value="C:cytoplasm"/>
    <property type="evidence" value="ECO:0007669"/>
    <property type="project" value="TreeGrafter"/>
</dbReference>
<dbReference type="AlphaFoldDB" id="A0A7R9ACJ4"/>
<feature type="region of interest" description="Disordered" evidence="6">
    <location>
        <begin position="799"/>
        <end position="818"/>
    </location>
</feature>
<evidence type="ECO:0008006" key="9">
    <source>
        <dbReference type="Google" id="ProtNLM"/>
    </source>
</evidence>
<keyword evidence="4" id="KW-0418">Kinase</keyword>
<dbReference type="InterPro" id="IPR050940">
    <property type="entry name" value="Actin_reg-Ser/Thr_kinase"/>
</dbReference>
<keyword evidence="8" id="KW-1185">Reference proteome</keyword>
<keyword evidence="5" id="KW-0067">ATP-binding</keyword>
<evidence type="ECO:0000256" key="3">
    <source>
        <dbReference type="ARBA" id="ARBA00022741"/>
    </source>
</evidence>
<gene>
    <name evidence="7" type="ORF">DSTB1V02_LOCUS11249</name>
</gene>
<name>A0A7R9ACJ4_9CRUS</name>
<keyword evidence="2" id="KW-0808">Transferase</keyword>
<evidence type="ECO:0000313" key="8">
    <source>
        <dbReference type="Proteomes" id="UP000677054"/>
    </source>
</evidence>
<reference evidence="7" key="1">
    <citation type="submission" date="2020-11" db="EMBL/GenBank/DDBJ databases">
        <authorList>
            <person name="Tran Van P."/>
        </authorList>
    </citation>
    <scope>NUCLEOTIDE SEQUENCE</scope>
</reference>
<dbReference type="PANTHER" id="PTHR46485:SF5">
    <property type="entry name" value="CENTER DIVIDER, ISOFORM A"/>
    <property type="match status" value="1"/>
</dbReference>
<proteinExistence type="predicted"/>
<accession>A0A7R9ACJ4</accession>
<feature type="compositionally biased region" description="Basic and acidic residues" evidence="6">
    <location>
        <begin position="107"/>
        <end position="123"/>
    </location>
</feature>
<dbReference type="EMBL" id="CAJPEV010003585">
    <property type="protein sequence ID" value="CAG0900074.1"/>
    <property type="molecule type" value="Genomic_DNA"/>
</dbReference>
<feature type="region of interest" description="Disordered" evidence="6">
    <location>
        <begin position="209"/>
        <end position="235"/>
    </location>
</feature>
<organism evidence="7">
    <name type="scientific">Darwinula stevensoni</name>
    <dbReference type="NCBI Taxonomy" id="69355"/>
    <lineage>
        <taxon>Eukaryota</taxon>
        <taxon>Metazoa</taxon>
        <taxon>Ecdysozoa</taxon>
        <taxon>Arthropoda</taxon>
        <taxon>Crustacea</taxon>
        <taxon>Oligostraca</taxon>
        <taxon>Ostracoda</taxon>
        <taxon>Podocopa</taxon>
        <taxon>Podocopida</taxon>
        <taxon>Darwinulocopina</taxon>
        <taxon>Darwinuloidea</taxon>
        <taxon>Darwinulidae</taxon>
        <taxon>Darwinula</taxon>
    </lineage>
</organism>
<keyword evidence="3" id="KW-0547">Nucleotide-binding</keyword>
<evidence type="ECO:0000256" key="6">
    <source>
        <dbReference type="SAM" id="MobiDB-lite"/>
    </source>
</evidence>
<dbReference type="OrthoDB" id="8067290at2759"/>
<dbReference type="EMBL" id="LR903102">
    <property type="protein sequence ID" value="CAD7251483.1"/>
    <property type="molecule type" value="Genomic_DNA"/>
</dbReference>
<dbReference type="Gene3D" id="1.10.510.10">
    <property type="entry name" value="Transferase(Phosphotransferase) domain 1"/>
    <property type="match status" value="1"/>
</dbReference>
<dbReference type="PANTHER" id="PTHR46485">
    <property type="entry name" value="LIM DOMAIN KINASE 1"/>
    <property type="match status" value="1"/>
</dbReference>
<evidence type="ECO:0000256" key="2">
    <source>
        <dbReference type="ARBA" id="ARBA00022679"/>
    </source>
</evidence>
<protein>
    <recommendedName>
        <fullName evidence="9">Protein kinase domain-containing protein</fullName>
    </recommendedName>
</protein>
<evidence type="ECO:0000256" key="4">
    <source>
        <dbReference type="ARBA" id="ARBA00022777"/>
    </source>
</evidence>
<dbReference type="GO" id="GO:0005634">
    <property type="term" value="C:nucleus"/>
    <property type="evidence" value="ECO:0007669"/>
    <property type="project" value="TreeGrafter"/>
</dbReference>